<dbReference type="Pfam" id="PF07883">
    <property type="entry name" value="Cupin_2"/>
    <property type="match status" value="1"/>
</dbReference>
<evidence type="ECO:0000259" key="1">
    <source>
        <dbReference type="Pfam" id="PF07883"/>
    </source>
</evidence>
<dbReference type="Proteomes" id="UP000831327">
    <property type="component" value="Chromosome"/>
</dbReference>
<sequence length="91" mass="9558">MDTAAFEAALRAEGFADVATKFVPHAPPTPEHSHPFDVRALVLEGEVTLICAGESRRYGPGEVFAMAQGRAHAEAVGPAGVRYLVGRRAAG</sequence>
<protein>
    <recommendedName>
        <fullName evidence="1">Cupin type-2 domain-containing protein</fullName>
    </recommendedName>
</protein>
<name>A0ABN6P322_9PROT</name>
<keyword evidence="3" id="KW-1185">Reference proteome</keyword>
<proteinExistence type="predicted"/>
<dbReference type="InterPro" id="IPR013096">
    <property type="entry name" value="Cupin_2"/>
</dbReference>
<reference evidence="2 3" key="1">
    <citation type="journal article" date="2016" name="Microbes Environ.">
        <title>Phylogenetically diverse aerobic anoxygenic phototrophic bacteria isolated from epilithic biofilms in Tama river, Japan.</title>
        <authorList>
            <person name="Hirose S."/>
            <person name="Matsuura K."/>
            <person name="Haruta S."/>
        </authorList>
    </citation>
    <scope>NUCLEOTIDE SEQUENCE [LARGE SCALE GENOMIC DNA]</scope>
    <source>
        <strain evidence="2 3">S08</strain>
    </source>
</reference>
<feature type="domain" description="Cupin type-2" evidence="1">
    <location>
        <begin position="22"/>
        <end position="73"/>
    </location>
</feature>
<evidence type="ECO:0000313" key="2">
    <source>
        <dbReference type="EMBL" id="BDG73004.1"/>
    </source>
</evidence>
<dbReference type="InterPro" id="IPR011051">
    <property type="entry name" value="RmlC_Cupin_sf"/>
</dbReference>
<accession>A0ABN6P322</accession>
<evidence type="ECO:0000313" key="3">
    <source>
        <dbReference type="Proteomes" id="UP000831327"/>
    </source>
</evidence>
<dbReference type="RefSeq" id="WP_244407195.1">
    <property type="nucleotide sequence ID" value="NZ_AP025637.1"/>
</dbReference>
<dbReference type="Gene3D" id="2.60.120.10">
    <property type="entry name" value="Jelly Rolls"/>
    <property type="match status" value="1"/>
</dbReference>
<gene>
    <name evidence="2" type="ORF">Rmf_29330</name>
</gene>
<dbReference type="InterPro" id="IPR014710">
    <property type="entry name" value="RmlC-like_jellyroll"/>
</dbReference>
<dbReference type="EMBL" id="AP025637">
    <property type="protein sequence ID" value="BDG73004.1"/>
    <property type="molecule type" value="Genomic_DNA"/>
</dbReference>
<organism evidence="2 3">
    <name type="scientific">Roseomonas fluvialis</name>
    <dbReference type="NCBI Taxonomy" id="1750527"/>
    <lineage>
        <taxon>Bacteria</taxon>
        <taxon>Pseudomonadati</taxon>
        <taxon>Pseudomonadota</taxon>
        <taxon>Alphaproteobacteria</taxon>
        <taxon>Acetobacterales</taxon>
        <taxon>Roseomonadaceae</taxon>
        <taxon>Roseomonas</taxon>
    </lineage>
</organism>
<dbReference type="SUPFAM" id="SSF51182">
    <property type="entry name" value="RmlC-like cupins"/>
    <property type="match status" value="1"/>
</dbReference>